<evidence type="ECO:0000313" key="5">
    <source>
        <dbReference type="Proteomes" id="UP000641588"/>
    </source>
</evidence>
<proteinExistence type="predicted"/>
<dbReference type="InterPro" id="IPR058515">
    <property type="entry name" value="DUF8202"/>
</dbReference>
<dbReference type="PROSITE" id="PS51272">
    <property type="entry name" value="SLH"/>
    <property type="match status" value="3"/>
</dbReference>
<evidence type="ECO:0000313" key="4">
    <source>
        <dbReference type="EMBL" id="NOU97801.1"/>
    </source>
</evidence>
<dbReference type="InterPro" id="IPR008979">
    <property type="entry name" value="Galactose-bd-like_sf"/>
</dbReference>
<keyword evidence="5" id="KW-1185">Reference proteome</keyword>
<feature type="compositionally biased region" description="Polar residues" evidence="1">
    <location>
        <begin position="77"/>
        <end position="87"/>
    </location>
</feature>
<evidence type="ECO:0000259" key="2">
    <source>
        <dbReference type="PROSITE" id="PS50022"/>
    </source>
</evidence>
<feature type="region of interest" description="Disordered" evidence="1">
    <location>
        <begin position="1630"/>
        <end position="1679"/>
    </location>
</feature>
<dbReference type="Gene3D" id="2.60.120.260">
    <property type="entry name" value="Galactose-binding domain-like"/>
    <property type="match status" value="1"/>
</dbReference>
<dbReference type="EMBL" id="WHOD01000121">
    <property type="protein sequence ID" value="NOU97801.1"/>
    <property type="molecule type" value="Genomic_DNA"/>
</dbReference>
<dbReference type="Gene3D" id="2.60.40.1080">
    <property type="match status" value="2"/>
</dbReference>
<comment type="caution">
    <text evidence="4">The sequence shown here is derived from an EMBL/GenBank/DDBJ whole genome shotgun (WGS) entry which is preliminary data.</text>
</comment>
<sequence>MNMLGRSRRGISRTIEIVLVFTLIFGSVWLPASPTAAAVSGTPGGVDAAALRLWLKADQENVTLSGTDVTEWRDSSPKSNHFMNDGSTPIGASGSRPKPKFKTVNNGLNFHSSVEFVRSGGSILQDANGIFAAGESISQASVFAITGGVPEIFNTLLFDQAIKTGSNFGAAIPHTTGSAAGKGSVLWDSGTTTTGTGLPRLNASNKVEINKYNLWGLHFEANPASVGTAVYQSVFRDGQSVGEYLQTRLPLVGMPNTAMSIGSAAAGGSGYNGNIGEMIIFTNRLTPMQKRQVETYLAIKFGIGLQEGDYLSAGPSPQVVWNAAANADYRSSIAGIGKDLLGALDQQQSRSADIPTDQVVISAKQPLLDKQYLLWGDNGSAGSMPYGTEYKRLTRSWKAQNTGNVGAVQIAIPRSVIPLEGVLLTSNSSGFENEVASPLSLKTIQGMEYYAADVTLADGSYFTFAEKLPQVLLNSFEVWDGAAPVSLNETFAPSKTSGYEAVVSQDTGSVRVEATATGGAAISMTLSNYITGNIPVTVLDPSQISLVPGVNKLKINLSSGSANNSYQIDVIRRLPKGEQGQIGLYAGTVTASSYQPNTNYVPANVVDGIWGEDTASQDSRWSASGQGQWLQFDLGQPEKATYLDIAFLNARDRLSSFEILGSNEPEFTTSTILLPKRSSRSLKATDSVMQSYVLTSPTTARYLRLVGYGNSASGSSANWNSLMEVRIYTGTAPVIEEPKDPSGPPDAGENPEVPTPELTKVKVSSAEQLQNALDQAVQGTNIELQNGSYEQNGPFVVKNKTGTVALPIRITAAEQGKAILTGNSYMHIENSQYIEVSGLVFRNGIGTAEENADRTLKDRGLEGSIVKEVHPGLQLRSSSNVSILRNTFALDETGQPFRFDSASGKVWCLTAVEGSCRYGTGDTYNPSGAVYTGDTPHTNSTMMTDNGTNRHYIRVEGVSSHNRIAYNEIGPKKGFGAVVIYDGEAGKNVSEYDMIEYNYFHDIGPRVSNGLEAIRLGLSGLSLASGHVTIQNNLFDGLNAEDEIISVKSSDNIIRYNTIRNSYGGIVARHGHRNSFYGNFIIGDGKKAGMGGFRIYGNEHKIYNNYMEGLTDKVIELDGGTHDGGPDGGSSPTVKWGGSGASEQTVMLGNLAIDDPLRVEILRGHWRQYNVQVYNNTIVNVGNKAAAFSFGGRNYQPVAAQVYNNVVFSNAGTMFNEISAAQNVPASERAVYAGNLVEGTANLTNITRNINGGFEKKELKLVRSSDGMIRLSAQSPALDASKAPYIALDDMDGQIRYNAPDAGADEYMPGVAPTRRALTVADVGPNAGQSPPVQEGDPGLSSLVLRSDSELVPGFSTNEAYYTVTLQPNVNSLTIVPKALNGSGSQITVSVDGKNRQTVISGQESQVLEIAQDGSIIVIEVALPSGKNKVYTIVVHRQQVTPPSENQLEKIQFDAAAYRMKVDETKATALSAVFKDHIESLAGASIYTINPAIATVDERGVLRGKTLGETVIVATYKGHIATAPVNIYTDVVDPVTPPSENQLDKIQFDAAAYRMKVDETKATALSAVFKDRIESLSGASIYTTNPAVATVDEHGILRGKTLGETVIVATYKGLFATAAVSVYTDAIRGGTSSSSRGGGSSSAAAPSTTAPTASPEPTTSTPTSPSTSAPTAQSSSLTDVKSHWAGDVIAKAVERGIVAGYPDGSFKPEEPITRLQFAAMLVRALKLNSNEPAAVFADQSEIPGWASRELAAATQAGILQGYEDHTLRPNRPINRAEMITMLMRAYQQNKGTSNAAAFSDGNEIPQWALPFISQAKELGLVQGRENNRFEPNNLATRAEAVIVLMRMIER</sequence>
<dbReference type="SMART" id="SM00635">
    <property type="entry name" value="BID_2"/>
    <property type="match status" value="2"/>
</dbReference>
<organism evidence="4 5">
    <name type="scientific">Paenibacillus foliorum</name>
    <dbReference type="NCBI Taxonomy" id="2654974"/>
    <lineage>
        <taxon>Bacteria</taxon>
        <taxon>Bacillati</taxon>
        <taxon>Bacillota</taxon>
        <taxon>Bacilli</taxon>
        <taxon>Bacillales</taxon>
        <taxon>Paenibacillaceae</taxon>
        <taxon>Paenibacillus</taxon>
    </lineage>
</organism>
<protein>
    <submittedName>
        <fullName evidence="4">Uncharacterized protein</fullName>
    </submittedName>
</protein>
<dbReference type="InterPro" id="IPR000421">
    <property type="entry name" value="FA58C"/>
</dbReference>
<dbReference type="PANTHER" id="PTHR43308:SF5">
    <property type="entry name" value="S-LAYER PROTEIN _ PEPTIDOGLYCAN ENDO-BETA-N-ACETYLGLUCOSAMINIDASE"/>
    <property type="match status" value="1"/>
</dbReference>
<dbReference type="Pfam" id="PF00395">
    <property type="entry name" value="SLH"/>
    <property type="match status" value="3"/>
</dbReference>
<dbReference type="PROSITE" id="PS50022">
    <property type="entry name" value="FA58C_3"/>
    <property type="match status" value="1"/>
</dbReference>
<dbReference type="Pfam" id="PF00754">
    <property type="entry name" value="F5_F8_type_C"/>
    <property type="match status" value="1"/>
</dbReference>
<accession>A0A972H7G3</accession>
<dbReference type="Gene3D" id="2.160.20.10">
    <property type="entry name" value="Single-stranded right-handed beta-helix, Pectin lyase-like"/>
    <property type="match status" value="2"/>
</dbReference>
<dbReference type="Pfam" id="PF12733">
    <property type="entry name" value="Cadherin-like"/>
    <property type="match status" value="2"/>
</dbReference>
<reference evidence="4" key="1">
    <citation type="submission" date="2019-10" db="EMBL/GenBank/DDBJ databases">
        <title>Description of Paenibacillus glebae sp. nov.</title>
        <authorList>
            <person name="Carlier A."/>
            <person name="Qi S."/>
        </authorList>
    </citation>
    <scope>NUCLEOTIDE SEQUENCE</scope>
    <source>
        <strain evidence="4">LMG 31456</strain>
    </source>
</reference>
<dbReference type="SUPFAM" id="SSF49785">
    <property type="entry name" value="Galactose-binding domain-like"/>
    <property type="match status" value="1"/>
</dbReference>
<dbReference type="PANTHER" id="PTHR43308">
    <property type="entry name" value="OUTER MEMBRANE PROTEIN ALPHA-RELATED"/>
    <property type="match status" value="1"/>
</dbReference>
<evidence type="ECO:0000256" key="1">
    <source>
        <dbReference type="SAM" id="MobiDB-lite"/>
    </source>
</evidence>
<dbReference type="InterPro" id="IPR025883">
    <property type="entry name" value="Cadherin-like_domain"/>
</dbReference>
<dbReference type="InterPro" id="IPR011050">
    <property type="entry name" value="Pectin_lyase_fold/virulence"/>
</dbReference>
<feature type="compositionally biased region" description="Low complexity" evidence="1">
    <location>
        <begin position="1630"/>
        <end position="1676"/>
    </location>
</feature>
<gene>
    <name evidence="4" type="ORF">GC093_31900</name>
</gene>
<dbReference type="InterPro" id="IPR039513">
    <property type="entry name" value="PL-6"/>
</dbReference>
<dbReference type="InterPro" id="IPR003343">
    <property type="entry name" value="Big_2"/>
</dbReference>
<dbReference type="Pfam" id="PF14592">
    <property type="entry name" value="Chondroitinas_B"/>
    <property type="match status" value="2"/>
</dbReference>
<feature type="domain" description="F5/8 type C" evidence="2">
    <location>
        <begin position="577"/>
        <end position="730"/>
    </location>
</feature>
<evidence type="ECO:0000259" key="3">
    <source>
        <dbReference type="PROSITE" id="PS51272"/>
    </source>
</evidence>
<feature type="domain" description="SLH" evidence="3">
    <location>
        <begin position="1795"/>
        <end position="1850"/>
    </location>
</feature>
<dbReference type="InterPro" id="IPR001119">
    <property type="entry name" value="SLH_dom"/>
</dbReference>
<name>A0A972H7G3_9BACL</name>
<dbReference type="InterPro" id="IPR008964">
    <property type="entry name" value="Invasin/intimin_cell_adhesion"/>
</dbReference>
<dbReference type="InterPro" id="IPR051465">
    <property type="entry name" value="Cell_Envelope_Struct_Comp"/>
</dbReference>
<feature type="region of interest" description="Disordered" evidence="1">
    <location>
        <begin position="69"/>
        <end position="98"/>
    </location>
</feature>
<dbReference type="SUPFAM" id="SSF49373">
    <property type="entry name" value="Invasin/intimin cell-adhesion fragments"/>
    <property type="match status" value="1"/>
</dbReference>
<feature type="domain" description="SLH" evidence="3">
    <location>
        <begin position="1672"/>
        <end position="1735"/>
    </location>
</feature>
<dbReference type="SUPFAM" id="SSF51126">
    <property type="entry name" value="Pectin lyase-like"/>
    <property type="match status" value="1"/>
</dbReference>
<dbReference type="Proteomes" id="UP000641588">
    <property type="component" value="Unassembled WGS sequence"/>
</dbReference>
<dbReference type="InterPro" id="IPR012334">
    <property type="entry name" value="Pectin_lyas_fold"/>
</dbReference>
<dbReference type="CDD" id="cd14251">
    <property type="entry name" value="PL-6"/>
    <property type="match status" value="1"/>
</dbReference>
<feature type="domain" description="SLH" evidence="3">
    <location>
        <begin position="1736"/>
        <end position="1793"/>
    </location>
</feature>
<feature type="region of interest" description="Disordered" evidence="1">
    <location>
        <begin position="734"/>
        <end position="755"/>
    </location>
</feature>
<dbReference type="Pfam" id="PF26628">
    <property type="entry name" value="DUF8202"/>
    <property type="match status" value="1"/>
</dbReference>